<feature type="region of interest" description="Disordered" evidence="11">
    <location>
        <begin position="437"/>
        <end position="459"/>
    </location>
</feature>
<keyword evidence="5 10" id="KW-0805">Transcription regulation</keyword>
<gene>
    <name evidence="13" type="ORF">MCAP1_002957</name>
</gene>
<evidence type="ECO:0000256" key="11">
    <source>
        <dbReference type="SAM" id="MobiDB-lite"/>
    </source>
</evidence>
<dbReference type="PANTHER" id="PTHR48249">
    <property type="entry name" value="MEDIATOR OF RNA POLYMERASE II TRANSCRIPTION SUBUNIT 13"/>
    <property type="match status" value="1"/>
</dbReference>
<comment type="function">
    <text evidence="10">Component of the SRB8-11 complex. The SRB8-11 complex is a regulatory module of the Mediator complex which is itself involved in regulation of basal and activated RNA polymerase II-dependent transcription. The SRB8-11 complex may be involved in the transcriptional repression of a subset of genes regulated by Mediator. It may inhibit the association of the Mediator complex with RNA polymerase II to form the holoenzyme complex.</text>
</comment>
<evidence type="ECO:0000256" key="10">
    <source>
        <dbReference type="RuleBase" id="RU364134"/>
    </source>
</evidence>
<organism evidence="13 14">
    <name type="scientific">Malassezia caprae</name>
    <dbReference type="NCBI Taxonomy" id="1381934"/>
    <lineage>
        <taxon>Eukaryota</taxon>
        <taxon>Fungi</taxon>
        <taxon>Dikarya</taxon>
        <taxon>Basidiomycota</taxon>
        <taxon>Ustilaginomycotina</taxon>
        <taxon>Malasseziomycetes</taxon>
        <taxon>Malasseziales</taxon>
        <taxon>Malasseziaceae</taxon>
        <taxon>Malassezia</taxon>
    </lineage>
</organism>
<dbReference type="EMBL" id="CP119913">
    <property type="protein sequence ID" value="WFD20705.1"/>
    <property type="molecule type" value="Genomic_DNA"/>
</dbReference>
<comment type="subcellular location">
    <subcellularLocation>
        <location evidence="1 10">Nucleus</location>
    </subcellularLocation>
</comment>
<feature type="compositionally biased region" description="Pro residues" evidence="11">
    <location>
        <begin position="382"/>
        <end position="391"/>
    </location>
</feature>
<feature type="compositionally biased region" description="Polar residues" evidence="11">
    <location>
        <begin position="437"/>
        <end position="449"/>
    </location>
</feature>
<dbReference type="InterPro" id="IPR009401">
    <property type="entry name" value="Med13_C"/>
</dbReference>
<evidence type="ECO:0000313" key="13">
    <source>
        <dbReference type="EMBL" id="WFD20705.1"/>
    </source>
</evidence>
<evidence type="ECO:0000259" key="12">
    <source>
        <dbReference type="Pfam" id="PF06333"/>
    </source>
</evidence>
<evidence type="ECO:0000256" key="9">
    <source>
        <dbReference type="ARBA" id="ARBA00032008"/>
    </source>
</evidence>
<dbReference type="Proteomes" id="UP001220961">
    <property type="component" value="Chromosome 6"/>
</dbReference>
<evidence type="ECO:0000256" key="3">
    <source>
        <dbReference type="ARBA" id="ARBA00019618"/>
    </source>
</evidence>
<evidence type="ECO:0000256" key="6">
    <source>
        <dbReference type="ARBA" id="ARBA00023159"/>
    </source>
</evidence>
<keyword evidence="7 10" id="KW-0804">Transcription</keyword>
<reference evidence="13" key="1">
    <citation type="submission" date="2023-03" db="EMBL/GenBank/DDBJ databases">
        <title>Mating type loci evolution in Malassezia.</title>
        <authorList>
            <person name="Coelho M.A."/>
        </authorList>
    </citation>
    <scope>NUCLEOTIDE SEQUENCE</scope>
    <source>
        <strain evidence="13">CBS 10434</strain>
    </source>
</reference>
<sequence length="919" mass="98044">MGPATWAVARARLPCEAVRWRQYRAREAPDALAALAHRIAPPPGAESVQDVLTGMYHAPLAALESENGVPSALWTFAWEDAVLDLELPPHVCLEASGAESVALAPQPFLEAAAHALAHALARKGFIAVHGGIVRVPPVPDDGAAPSPAEHHRLQVHATQEELVVQIVSTHEPWARLDMCARPGESAPRHVELGHTSVCLLPTLQRATLLYTLAAPDDAACAALASRLATPLQQVGGPTEHWAAVRVSMAWPPPGVPTDAVALGVPPGAQRDTAVPCQLLWPAALCLVVDTPKPPPPLALMRMSAMDLLASAAWPRDAPPTPSPAKTMGPVVGIGAPLPPLSPVEDDVFQGIGQLTDDDLSFFSAHASNELPPAPAAEASEPLPEPPPPPTPQSASRTSLAVKYDMHGKFFVGSAYRRVPEIDMRSAVSPRALYLSTPQSGLLSSPSQASGWDELDDGSDDAHIPAAQSALACARFHSALCGPVLPANGYSADALTERVHLEWTCAYAGAARHPPEPRAPPLRAPLASEGTAVPLSAPSVLVGCQSALVHVEPGALSHWPSLGLQPSGGPRAVVAHVALLEVDMPPTAVQQWLELGADTYASLGLGTLTPGEQWQYHGGLWAHGMPHVPERSERERHVVYLVYEQPSVCERLYRTWPMPRSRIAMVAVPVAHMLPRPWPAALAYAAYEDANTRVCQLAPSTYRACTHLKEGLHWDTQWPRAEPAASPLHSGAVLHVAYDRQGGVVRLVATDERAQLCHTGAWDAADEMADVVQLWHVVRGLLSGSAAHWYVVVCRYGAMSQAEVDAWAAWKAQRQWEADALDVVVVGLDARPPCVVADDALPAWTASTTGLAMHAGPPVVTARTAYVSTGAYAVHWVLHDDAAMLHDVAIHFHALQAMTQHRWPPPAPRLPWHVALLAHA</sequence>
<dbReference type="PANTHER" id="PTHR48249:SF3">
    <property type="entry name" value="MEDIATOR OF RNA POLYMERASE II TRANSCRIPTION SUBUNIT 13"/>
    <property type="match status" value="1"/>
</dbReference>
<dbReference type="Pfam" id="PF06333">
    <property type="entry name" value="Med13_C"/>
    <property type="match status" value="1"/>
</dbReference>
<evidence type="ECO:0000313" key="14">
    <source>
        <dbReference type="Proteomes" id="UP001220961"/>
    </source>
</evidence>
<keyword evidence="6 10" id="KW-0010">Activator</keyword>
<proteinExistence type="inferred from homology"/>
<keyword evidence="4 10" id="KW-0678">Repressor</keyword>
<comment type="similarity">
    <text evidence="2 10">Belongs to the Mediator complex subunit 13 family.</text>
</comment>
<protein>
    <recommendedName>
        <fullName evidence="3 10">Mediator of RNA polymerase II transcription subunit 13</fullName>
    </recommendedName>
    <alternativeName>
        <fullName evidence="9 10">Mediator complex subunit 13</fullName>
    </alternativeName>
</protein>
<feature type="region of interest" description="Disordered" evidence="11">
    <location>
        <begin position="365"/>
        <end position="397"/>
    </location>
</feature>
<feature type="compositionally biased region" description="Low complexity" evidence="11">
    <location>
        <begin position="366"/>
        <end position="381"/>
    </location>
</feature>
<keyword evidence="14" id="KW-1185">Reference proteome</keyword>
<feature type="domain" description="Mediator complex subunit Med13 C-terminal" evidence="12">
    <location>
        <begin position="717"/>
        <end position="841"/>
    </location>
</feature>
<dbReference type="GO" id="GO:0003713">
    <property type="term" value="F:transcription coactivator activity"/>
    <property type="evidence" value="ECO:0007669"/>
    <property type="project" value="TreeGrafter"/>
</dbReference>
<accession>A0AAF0EA90</accession>
<evidence type="ECO:0000256" key="5">
    <source>
        <dbReference type="ARBA" id="ARBA00023015"/>
    </source>
</evidence>
<dbReference type="InterPro" id="IPR051139">
    <property type="entry name" value="Mediator_complx_sub13"/>
</dbReference>
<name>A0AAF0EA90_9BASI</name>
<evidence type="ECO:0000256" key="1">
    <source>
        <dbReference type="ARBA" id="ARBA00004123"/>
    </source>
</evidence>
<dbReference type="AlphaFoldDB" id="A0AAF0EA90"/>
<evidence type="ECO:0000256" key="4">
    <source>
        <dbReference type="ARBA" id="ARBA00022491"/>
    </source>
</evidence>
<dbReference type="GO" id="GO:0016592">
    <property type="term" value="C:mediator complex"/>
    <property type="evidence" value="ECO:0007669"/>
    <property type="project" value="InterPro"/>
</dbReference>
<evidence type="ECO:0000256" key="2">
    <source>
        <dbReference type="ARBA" id="ARBA00009354"/>
    </source>
</evidence>
<keyword evidence="8 10" id="KW-0539">Nucleus</keyword>
<comment type="subunit">
    <text evidence="10">Component of the SRB8-11 complex, which itself associates with the Mediator complex.</text>
</comment>
<evidence type="ECO:0000256" key="8">
    <source>
        <dbReference type="ARBA" id="ARBA00023242"/>
    </source>
</evidence>
<evidence type="ECO:0000256" key="7">
    <source>
        <dbReference type="ARBA" id="ARBA00023163"/>
    </source>
</evidence>
<dbReference type="GO" id="GO:0045944">
    <property type="term" value="P:positive regulation of transcription by RNA polymerase II"/>
    <property type="evidence" value="ECO:0007669"/>
    <property type="project" value="TreeGrafter"/>
</dbReference>